<sequence length="147" mass="15531">MSYSCQHPASYLIPCNLTSDASAAQHHPLCYRDGLYGRNGTEQRVVVGAGPAISEITGDGNTQPPSSSASVSKGGLVCPYCDPYWWYCGLCPSAGDPAIIPKTLLLVADLKDVSRLMDGDEYAEYDGDVVAGEGQMGSWAPLGRSVL</sequence>
<gene>
    <name evidence="1" type="ORF">N0V93_001248</name>
</gene>
<protein>
    <submittedName>
        <fullName evidence="1">Uncharacterized protein</fullName>
    </submittedName>
</protein>
<reference evidence="1" key="1">
    <citation type="submission" date="2022-10" db="EMBL/GenBank/DDBJ databases">
        <title>Tapping the CABI collections for fungal endophytes: first genome assemblies for Collariella, Neodidymelliopsis, Ascochyta clinopodiicola, Didymella pomorum, Didymosphaeria variabile, Neocosmospora piperis and Neocucurbitaria cava.</title>
        <authorList>
            <person name="Hill R."/>
        </authorList>
    </citation>
    <scope>NUCLEOTIDE SEQUENCE</scope>
    <source>
        <strain evidence="1">IMI 355082</strain>
    </source>
</reference>
<evidence type="ECO:0000313" key="1">
    <source>
        <dbReference type="EMBL" id="KAJ4397024.1"/>
    </source>
</evidence>
<evidence type="ECO:0000313" key="2">
    <source>
        <dbReference type="Proteomes" id="UP001140453"/>
    </source>
</evidence>
<dbReference type="EMBL" id="JAPEVB010000001">
    <property type="protein sequence ID" value="KAJ4397024.1"/>
    <property type="molecule type" value="Genomic_DNA"/>
</dbReference>
<name>A0A9W9D225_9PEZI</name>
<keyword evidence="2" id="KW-1185">Reference proteome</keyword>
<comment type="caution">
    <text evidence="1">The sequence shown here is derived from an EMBL/GenBank/DDBJ whole genome shotgun (WGS) entry which is preliminary data.</text>
</comment>
<dbReference type="AlphaFoldDB" id="A0A9W9D225"/>
<dbReference type="Proteomes" id="UP001140453">
    <property type="component" value="Unassembled WGS sequence"/>
</dbReference>
<accession>A0A9W9D225</accession>
<proteinExistence type="predicted"/>
<organism evidence="1 2">
    <name type="scientific">Gnomoniopsis smithogilvyi</name>
    <dbReference type="NCBI Taxonomy" id="1191159"/>
    <lineage>
        <taxon>Eukaryota</taxon>
        <taxon>Fungi</taxon>
        <taxon>Dikarya</taxon>
        <taxon>Ascomycota</taxon>
        <taxon>Pezizomycotina</taxon>
        <taxon>Sordariomycetes</taxon>
        <taxon>Sordariomycetidae</taxon>
        <taxon>Diaporthales</taxon>
        <taxon>Gnomoniaceae</taxon>
        <taxon>Gnomoniopsis</taxon>
    </lineage>
</organism>